<evidence type="ECO:0000256" key="11">
    <source>
        <dbReference type="ARBA" id="ARBA00022840"/>
    </source>
</evidence>
<dbReference type="AlphaFoldDB" id="A0A1S2TY62"/>
<sequence length="212" mass="22998">MKNSTQPNADIVWHQHAVDQAARAAQKGQQPVLLWFTGLSGAGKSTLAGALERALFEAGFHTYLLDGDNVRHGLCKDLGFSAADRDENLRRVGEVAHLMVDAGLLVLSAFISPTRAERDAIRCRFAAGRFIEVHVSTPLAVCEARDPKGLYQKARKGEIRDFTGISAPYEEPLAAELTIDTSKGDLNTQVQALLDYLSALEVIPSTRLQASA</sequence>
<dbReference type="GO" id="GO:0005524">
    <property type="term" value="F:ATP binding"/>
    <property type="evidence" value="ECO:0007669"/>
    <property type="project" value="UniProtKB-UniRule"/>
</dbReference>
<evidence type="ECO:0000256" key="5">
    <source>
        <dbReference type="ARBA" id="ARBA00012121"/>
    </source>
</evidence>
<comment type="function">
    <text evidence="2 15 16">Catalyzes the synthesis of activated sulfate.</text>
</comment>
<evidence type="ECO:0000256" key="6">
    <source>
        <dbReference type="ARBA" id="ARBA00018163"/>
    </source>
</evidence>
<reference evidence="18" key="2">
    <citation type="submission" date="2021-05" db="EMBL/GenBank/DDBJ databases">
        <title>Molecular characterization for Shewanella algae harboring chromosomal blaOXA-55-like strains isolated from clinical and environment sample.</title>
        <authorList>
            <person name="Ohama Y."/>
            <person name="Aoki K."/>
            <person name="Harada S."/>
            <person name="Moriya K."/>
            <person name="Ishii Y."/>
            <person name="Tateda K."/>
        </authorList>
    </citation>
    <scope>NUCLEOTIDE SEQUENCE</scope>
    <source>
        <strain evidence="18">TUM17379</strain>
    </source>
</reference>
<comment type="pathway">
    <text evidence="3 15 16">Sulfur metabolism; hydrogen sulfide biosynthesis; sulfite from sulfate: step 2/3.</text>
</comment>
<keyword evidence="7 15" id="KW-0597">Phosphoprotein</keyword>
<keyword evidence="20" id="KW-1185">Reference proteome</keyword>
<dbReference type="EMBL" id="AP024613">
    <property type="protein sequence ID" value="BCV43850.1"/>
    <property type="molecule type" value="Genomic_DNA"/>
</dbReference>
<gene>
    <name evidence="15 19" type="primary">cysC</name>
    <name evidence="19" type="ORF">NCTC10738_00711</name>
    <name evidence="18" type="ORF">TUM17379_08680</name>
</gene>
<dbReference type="NCBIfam" id="TIGR00455">
    <property type="entry name" value="apsK"/>
    <property type="match status" value="1"/>
</dbReference>
<accession>A0A379YYV8</accession>
<dbReference type="Pfam" id="PF01583">
    <property type="entry name" value="APS_kinase"/>
    <property type="match status" value="1"/>
</dbReference>
<evidence type="ECO:0000256" key="1">
    <source>
        <dbReference type="ARBA" id="ARBA00001823"/>
    </source>
</evidence>
<dbReference type="UniPathway" id="UPA00140">
    <property type="reaction ID" value="UER00205"/>
</dbReference>
<dbReference type="InterPro" id="IPR027417">
    <property type="entry name" value="P-loop_NTPase"/>
</dbReference>
<evidence type="ECO:0000256" key="10">
    <source>
        <dbReference type="ARBA" id="ARBA00022777"/>
    </source>
</evidence>
<comment type="similarity">
    <text evidence="4 15 16">Belongs to the APS kinase family.</text>
</comment>
<dbReference type="RefSeq" id="WP_025009979.1">
    <property type="nucleotide sequence ID" value="NZ_AP024609.1"/>
</dbReference>
<dbReference type="SUPFAM" id="SSF52540">
    <property type="entry name" value="P-loop containing nucleoside triphosphate hydrolases"/>
    <property type="match status" value="1"/>
</dbReference>
<dbReference type="PANTHER" id="PTHR11055">
    <property type="entry name" value="BIFUNCTIONAL 3'-PHOSPHOADENOSINE 5'-PHOSPHOSULFATE SYNTHASE"/>
    <property type="match status" value="1"/>
</dbReference>
<name>A0A1S2TY62_9GAMM</name>
<dbReference type="Proteomes" id="UP000254069">
    <property type="component" value="Unassembled WGS sequence"/>
</dbReference>
<evidence type="ECO:0000256" key="13">
    <source>
        <dbReference type="ARBA" id="ARBA00031393"/>
    </source>
</evidence>
<keyword evidence="10 15" id="KW-0418">Kinase</keyword>
<evidence type="ECO:0000256" key="16">
    <source>
        <dbReference type="RuleBase" id="RU004347"/>
    </source>
</evidence>
<evidence type="ECO:0000256" key="15">
    <source>
        <dbReference type="HAMAP-Rule" id="MF_00065"/>
    </source>
</evidence>
<dbReference type="OrthoDB" id="9804504at2"/>
<keyword evidence="9 15" id="KW-0547">Nucleotide-binding</keyword>
<evidence type="ECO:0000259" key="17">
    <source>
        <dbReference type="Pfam" id="PF01583"/>
    </source>
</evidence>
<evidence type="ECO:0000256" key="4">
    <source>
        <dbReference type="ARBA" id="ARBA00007008"/>
    </source>
</evidence>
<evidence type="ECO:0000256" key="9">
    <source>
        <dbReference type="ARBA" id="ARBA00022741"/>
    </source>
</evidence>
<dbReference type="FunFam" id="3.40.50.300:FF:000212">
    <property type="entry name" value="Adenylyl-sulfate kinase"/>
    <property type="match status" value="1"/>
</dbReference>
<dbReference type="STRING" id="38313.GCA_000947195_00851"/>
<dbReference type="CDD" id="cd02027">
    <property type="entry name" value="APSK"/>
    <property type="match status" value="1"/>
</dbReference>
<feature type="active site" description="Phosphoserine intermediate" evidence="15">
    <location>
        <position position="112"/>
    </location>
</feature>
<dbReference type="GO" id="GO:0000103">
    <property type="term" value="P:sulfate assimilation"/>
    <property type="evidence" value="ECO:0007669"/>
    <property type="project" value="UniProtKB-UniRule"/>
</dbReference>
<dbReference type="InterPro" id="IPR002891">
    <property type="entry name" value="APS"/>
</dbReference>
<evidence type="ECO:0000256" key="7">
    <source>
        <dbReference type="ARBA" id="ARBA00022553"/>
    </source>
</evidence>
<evidence type="ECO:0000256" key="8">
    <source>
        <dbReference type="ARBA" id="ARBA00022679"/>
    </source>
</evidence>
<dbReference type="Proteomes" id="UP000825078">
    <property type="component" value="Chromosome"/>
</dbReference>
<reference evidence="19 20" key="1">
    <citation type="submission" date="2018-06" db="EMBL/GenBank/DDBJ databases">
        <authorList>
            <consortium name="Pathogen Informatics"/>
            <person name="Doyle S."/>
        </authorList>
    </citation>
    <scope>NUCLEOTIDE SEQUENCE [LARGE SCALE GENOMIC DNA]</scope>
    <source>
        <strain evidence="19 20">NCTC10738</strain>
    </source>
</reference>
<dbReference type="PANTHER" id="PTHR11055:SF63">
    <property type="entry name" value="ADENYLYL-SULFATE KINASE 1, CHLOROPLASTIC"/>
    <property type="match status" value="1"/>
</dbReference>
<evidence type="ECO:0000313" key="18">
    <source>
        <dbReference type="EMBL" id="BCV43850.1"/>
    </source>
</evidence>
<evidence type="ECO:0000256" key="3">
    <source>
        <dbReference type="ARBA" id="ARBA00004806"/>
    </source>
</evidence>
<dbReference type="HAMAP" id="MF_00065">
    <property type="entry name" value="Adenylyl_sulf_kinase"/>
    <property type="match status" value="1"/>
</dbReference>
<dbReference type="EMBL" id="UGYO01000001">
    <property type="protein sequence ID" value="SUI52434.1"/>
    <property type="molecule type" value="Genomic_DNA"/>
</dbReference>
<evidence type="ECO:0000256" key="2">
    <source>
        <dbReference type="ARBA" id="ARBA00002632"/>
    </source>
</evidence>
<evidence type="ECO:0000313" key="20">
    <source>
        <dbReference type="Proteomes" id="UP000254069"/>
    </source>
</evidence>
<dbReference type="GO" id="GO:0070814">
    <property type="term" value="P:hydrogen sulfide biosynthetic process"/>
    <property type="evidence" value="ECO:0007669"/>
    <property type="project" value="UniProtKB-UniRule"/>
</dbReference>
<keyword evidence="8 15" id="KW-0808">Transferase</keyword>
<dbReference type="KEGG" id="salg:BS332_11720"/>
<dbReference type="NCBIfam" id="NF003013">
    <property type="entry name" value="PRK03846.1"/>
    <property type="match status" value="1"/>
</dbReference>
<feature type="domain" description="APS kinase" evidence="17">
    <location>
        <begin position="31"/>
        <end position="180"/>
    </location>
</feature>
<dbReference type="GeneID" id="99801448"/>
<dbReference type="GeneID" id="88622259"/>
<feature type="binding site" evidence="15">
    <location>
        <begin position="38"/>
        <end position="45"/>
    </location>
    <ligand>
        <name>ATP</name>
        <dbReference type="ChEBI" id="CHEBI:30616"/>
    </ligand>
</feature>
<accession>A0A1S2TY62</accession>
<comment type="catalytic activity">
    <reaction evidence="1 15 16">
        <text>adenosine 5'-phosphosulfate + ATP = 3'-phosphoadenylyl sulfate + ADP + H(+)</text>
        <dbReference type="Rhea" id="RHEA:24152"/>
        <dbReference type="ChEBI" id="CHEBI:15378"/>
        <dbReference type="ChEBI" id="CHEBI:30616"/>
        <dbReference type="ChEBI" id="CHEBI:58243"/>
        <dbReference type="ChEBI" id="CHEBI:58339"/>
        <dbReference type="ChEBI" id="CHEBI:456216"/>
        <dbReference type="EC" id="2.7.1.25"/>
    </reaction>
</comment>
<organism evidence="19 20">
    <name type="scientific">Shewanella algae</name>
    <dbReference type="NCBI Taxonomy" id="38313"/>
    <lineage>
        <taxon>Bacteria</taxon>
        <taxon>Pseudomonadati</taxon>
        <taxon>Pseudomonadota</taxon>
        <taxon>Gammaproteobacteria</taxon>
        <taxon>Alteromonadales</taxon>
        <taxon>Shewanellaceae</taxon>
        <taxon>Shewanella</taxon>
    </lineage>
</organism>
<dbReference type="EC" id="2.7.1.25" evidence="5 15"/>
<proteinExistence type="inferred from homology"/>
<dbReference type="InterPro" id="IPR059117">
    <property type="entry name" value="APS_kinase_dom"/>
</dbReference>
<evidence type="ECO:0000256" key="14">
    <source>
        <dbReference type="ARBA" id="ARBA00031464"/>
    </source>
</evidence>
<keyword evidence="11 15" id="KW-0067">ATP-binding</keyword>
<evidence type="ECO:0000313" key="19">
    <source>
        <dbReference type="EMBL" id="SUI52434.1"/>
    </source>
</evidence>
<dbReference type="GO" id="GO:0004020">
    <property type="term" value="F:adenylylsulfate kinase activity"/>
    <property type="evidence" value="ECO:0007669"/>
    <property type="project" value="UniProtKB-UniRule"/>
</dbReference>
<evidence type="ECO:0000256" key="12">
    <source>
        <dbReference type="ARBA" id="ARBA00029724"/>
    </source>
</evidence>
<dbReference type="Gene3D" id="3.40.50.300">
    <property type="entry name" value="P-loop containing nucleotide triphosphate hydrolases"/>
    <property type="match status" value="1"/>
</dbReference>
<protein>
    <recommendedName>
        <fullName evidence="6 15">Adenylyl-sulfate kinase</fullName>
        <ecNumber evidence="5 15">2.7.1.25</ecNumber>
    </recommendedName>
    <alternativeName>
        <fullName evidence="13 15">APS kinase</fullName>
    </alternativeName>
    <alternativeName>
        <fullName evidence="14 15">ATP adenosine-5'-phosphosulfate 3'-phosphotransferase</fullName>
    </alternativeName>
    <alternativeName>
        <fullName evidence="12 15">Adenosine-5'-phosphosulfate kinase</fullName>
    </alternativeName>
</protein>